<accession>A0ABW7ND02</accession>
<keyword evidence="1" id="KW-1133">Transmembrane helix</keyword>
<keyword evidence="1" id="KW-0472">Membrane</keyword>
<comment type="caution">
    <text evidence="2">The sequence shown here is derived from an EMBL/GenBank/DDBJ whole genome shotgun (WGS) entry which is preliminary data.</text>
</comment>
<feature type="transmembrane region" description="Helical" evidence="1">
    <location>
        <begin position="236"/>
        <end position="255"/>
    </location>
</feature>
<reference evidence="2 3" key="1">
    <citation type="journal article" date="2013" name="Int. J. Syst. Evol. Microbiol.">
        <title>Marinoscillum luteum sp. nov., isolated from marine sediment.</title>
        <authorList>
            <person name="Cha I.T."/>
            <person name="Park S.J."/>
            <person name="Kim S.J."/>
            <person name="Kim J.G."/>
            <person name="Jung M.Y."/>
            <person name="Shin K.S."/>
            <person name="Kwon K.K."/>
            <person name="Yang S.H."/>
            <person name="Seo Y.S."/>
            <person name="Rhee S.K."/>
        </authorList>
    </citation>
    <scope>NUCLEOTIDE SEQUENCE [LARGE SCALE GENOMIC DNA]</scope>
    <source>
        <strain evidence="2 3">KCTC 23939</strain>
    </source>
</reference>
<dbReference type="RefSeq" id="WP_395418882.1">
    <property type="nucleotide sequence ID" value="NZ_JBIPKE010000020.1"/>
</dbReference>
<evidence type="ECO:0000313" key="2">
    <source>
        <dbReference type="EMBL" id="MFH6985424.1"/>
    </source>
</evidence>
<protein>
    <submittedName>
        <fullName evidence="2">Uncharacterized protein</fullName>
    </submittedName>
</protein>
<dbReference type="EMBL" id="JBIPKE010000020">
    <property type="protein sequence ID" value="MFH6985424.1"/>
    <property type="molecule type" value="Genomic_DNA"/>
</dbReference>
<name>A0ABW7ND02_9BACT</name>
<feature type="transmembrane region" description="Helical" evidence="1">
    <location>
        <begin position="197"/>
        <end position="215"/>
    </location>
</feature>
<keyword evidence="1" id="KW-0812">Transmembrane</keyword>
<gene>
    <name evidence="2" type="ORF">ACHKAR_18370</name>
</gene>
<evidence type="ECO:0000313" key="3">
    <source>
        <dbReference type="Proteomes" id="UP001610063"/>
    </source>
</evidence>
<keyword evidence="3" id="KW-1185">Reference proteome</keyword>
<proteinExistence type="predicted"/>
<evidence type="ECO:0000256" key="1">
    <source>
        <dbReference type="SAM" id="Phobius"/>
    </source>
</evidence>
<sequence>MRKLFKVEFIGSLASIVALGFFVYYQFIFEAEAVLELTTLNKEELTRIPTDNNLQVQYSFNGESVTNLWKIKIEIRNVGGKTIIGKENVGIIIDPLPLKFNESNQIFGVEISNKNFPIQLLRVDSLNFGLSFKQWKNNEFLELSAYIGNDDLSNIDGITIDERDIINGKVILSELKNTEIAIEPRIIDKLPISIKKTAWWLMVIGYVLFFITSIWESSNQLKSEEIRSSKLATIAFLILMLIIMIAFFTPLLWIIEA</sequence>
<feature type="transmembrane region" description="Helical" evidence="1">
    <location>
        <begin position="7"/>
        <end position="27"/>
    </location>
</feature>
<organism evidence="2 3">
    <name type="scientific">Marinoscillum luteum</name>
    <dbReference type="NCBI Taxonomy" id="861051"/>
    <lineage>
        <taxon>Bacteria</taxon>
        <taxon>Pseudomonadati</taxon>
        <taxon>Bacteroidota</taxon>
        <taxon>Cytophagia</taxon>
        <taxon>Cytophagales</taxon>
        <taxon>Reichenbachiellaceae</taxon>
        <taxon>Marinoscillum</taxon>
    </lineage>
</organism>
<dbReference type="Proteomes" id="UP001610063">
    <property type="component" value="Unassembled WGS sequence"/>
</dbReference>